<feature type="modified residue" description="4-aspartylphosphate" evidence="10">
    <location>
        <position position="54"/>
    </location>
</feature>
<dbReference type="GO" id="GO:0000156">
    <property type="term" value="F:phosphorelay response regulator activity"/>
    <property type="evidence" value="ECO:0007669"/>
    <property type="project" value="TreeGrafter"/>
</dbReference>
<dbReference type="InterPro" id="IPR001789">
    <property type="entry name" value="Sig_transdc_resp-reg_receiver"/>
</dbReference>
<keyword evidence="2" id="KW-0963">Cytoplasm</keyword>
<dbReference type="GO" id="GO:0000976">
    <property type="term" value="F:transcription cis-regulatory region binding"/>
    <property type="evidence" value="ECO:0007669"/>
    <property type="project" value="TreeGrafter"/>
</dbReference>
<keyword evidence="4" id="KW-0902">Two-component regulatory system</keyword>
<dbReference type="PROSITE" id="PS50110">
    <property type="entry name" value="RESPONSE_REGULATORY"/>
    <property type="match status" value="1"/>
</dbReference>
<feature type="domain" description="Response regulatory" evidence="12">
    <location>
        <begin position="4"/>
        <end position="119"/>
    </location>
</feature>
<evidence type="ECO:0000256" key="8">
    <source>
        <dbReference type="ARBA" id="ARBA00040496"/>
    </source>
</evidence>
<evidence type="ECO:0000256" key="3">
    <source>
        <dbReference type="ARBA" id="ARBA00022553"/>
    </source>
</evidence>
<feature type="DNA-binding region" description="OmpR/PhoB-type" evidence="11">
    <location>
        <begin position="134"/>
        <end position="234"/>
    </location>
</feature>
<dbReference type="SMART" id="SM00862">
    <property type="entry name" value="Trans_reg_C"/>
    <property type="match status" value="1"/>
</dbReference>
<dbReference type="GO" id="GO:0005829">
    <property type="term" value="C:cytosol"/>
    <property type="evidence" value="ECO:0007669"/>
    <property type="project" value="TreeGrafter"/>
</dbReference>
<dbReference type="SMART" id="SM00448">
    <property type="entry name" value="REC"/>
    <property type="match status" value="1"/>
</dbReference>
<comment type="subcellular location">
    <subcellularLocation>
        <location evidence="1">Cytoplasm</location>
    </subcellularLocation>
</comment>
<proteinExistence type="predicted"/>
<sequence length="243" mass="26696">MKPAILVVDDDTAVCELLQDVLSEHVFSVLVCHNGQDALSLVQHEPHIALVLLDMMLPDINGLQVLLHLQKQRPELPVVMLTGLGSESDVVVGLEMGADDYIGKPFNPRVVVARVKAVLRRTGALAADTPVPRVAGVTFNGWTLDTSRCELSDPQRNPVPLTQGEYGLLLALTQNARRVLSREQLLELTHSESAEVFDRTIDVLIMRLRRKIEANPHQPVLIKTVRGLGYVFAADVSHSEKAA</sequence>
<keyword evidence="3 10" id="KW-0597">Phosphoprotein</keyword>
<dbReference type="Pfam" id="PF00486">
    <property type="entry name" value="Trans_reg_C"/>
    <property type="match status" value="1"/>
</dbReference>
<dbReference type="PANTHER" id="PTHR48111">
    <property type="entry name" value="REGULATOR OF RPOS"/>
    <property type="match status" value="1"/>
</dbReference>
<evidence type="ECO:0000256" key="7">
    <source>
        <dbReference type="ARBA" id="ARBA00023163"/>
    </source>
</evidence>
<dbReference type="AlphaFoldDB" id="A0AAX3LC59"/>
<reference evidence="14 15" key="1">
    <citation type="submission" date="2023-01" db="EMBL/GenBank/DDBJ databases">
        <title>Genome sequence resource and annotation of Enterobacter ludwigii, an economically important pathogen of seedling wilt with strawberry.</title>
        <authorList>
            <person name="Xie Y."/>
        </authorList>
    </citation>
    <scope>NUCLEOTIDE SEQUENCE [LARGE SCALE GENOMIC DNA]</scope>
    <source>
        <strain evidence="14 15">CM-TZ4</strain>
    </source>
</reference>
<name>A0AAX3LC59_9ENTR</name>
<evidence type="ECO:0000256" key="5">
    <source>
        <dbReference type="ARBA" id="ARBA00023015"/>
    </source>
</evidence>
<dbReference type="CDD" id="cd00383">
    <property type="entry name" value="trans_reg_C"/>
    <property type="match status" value="1"/>
</dbReference>
<evidence type="ECO:0000259" key="13">
    <source>
        <dbReference type="PROSITE" id="PS51755"/>
    </source>
</evidence>
<dbReference type="GO" id="GO:0032993">
    <property type="term" value="C:protein-DNA complex"/>
    <property type="evidence" value="ECO:0007669"/>
    <property type="project" value="TreeGrafter"/>
</dbReference>
<evidence type="ECO:0000256" key="1">
    <source>
        <dbReference type="ARBA" id="ARBA00004496"/>
    </source>
</evidence>
<dbReference type="FunFam" id="1.10.10.10:FF:000099">
    <property type="entry name" value="Two-component system response regulator TorR"/>
    <property type="match status" value="1"/>
</dbReference>
<dbReference type="PANTHER" id="PTHR48111:SF4">
    <property type="entry name" value="DNA-BINDING DUAL TRANSCRIPTIONAL REGULATOR OMPR"/>
    <property type="match status" value="1"/>
</dbReference>
<dbReference type="CDD" id="cd17574">
    <property type="entry name" value="REC_OmpR"/>
    <property type="match status" value="1"/>
</dbReference>
<keyword evidence="5" id="KW-0805">Transcription regulation</keyword>
<dbReference type="InterPro" id="IPR011006">
    <property type="entry name" value="CheY-like_superfamily"/>
</dbReference>
<dbReference type="InterPro" id="IPR036388">
    <property type="entry name" value="WH-like_DNA-bd_sf"/>
</dbReference>
<dbReference type="InterPro" id="IPR039420">
    <property type="entry name" value="WalR-like"/>
</dbReference>
<keyword evidence="15" id="KW-1185">Reference proteome</keyword>
<feature type="domain" description="OmpR/PhoB-type" evidence="13">
    <location>
        <begin position="134"/>
        <end position="234"/>
    </location>
</feature>
<evidence type="ECO:0000256" key="11">
    <source>
        <dbReference type="PROSITE-ProRule" id="PRU01091"/>
    </source>
</evidence>
<dbReference type="GO" id="GO:0006355">
    <property type="term" value="P:regulation of DNA-templated transcription"/>
    <property type="evidence" value="ECO:0007669"/>
    <property type="project" value="InterPro"/>
</dbReference>
<evidence type="ECO:0000256" key="9">
    <source>
        <dbReference type="ARBA" id="ARBA00041745"/>
    </source>
</evidence>
<accession>A0AAX3LC59</accession>
<dbReference type="Gene3D" id="1.10.10.10">
    <property type="entry name" value="Winged helix-like DNA-binding domain superfamily/Winged helix DNA-binding domain"/>
    <property type="match status" value="1"/>
</dbReference>
<organism evidence="14 15">
    <name type="scientific">Enterobacter ludwigii</name>
    <dbReference type="NCBI Taxonomy" id="299767"/>
    <lineage>
        <taxon>Bacteria</taxon>
        <taxon>Pseudomonadati</taxon>
        <taxon>Pseudomonadota</taxon>
        <taxon>Gammaproteobacteria</taxon>
        <taxon>Enterobacterales</taxon>
        <taxon>Enterobacteriaceae</taxon>
        <taxon>Enterobacter</taxon>
        <taxon>Enterobacter cloacae complex</taxon>
    </lineage>
</organism>
<dbReference type="InterPro" id="IPR016032">
    <property type="entry name" value="Sig_transdc_resp-reg_C-effctor"/>
</dbReference>
<evidence type="ECO:0000256" key="4">
    <source>
        <dbReference type="ARBA" id="ARBA00023012"/>
    </source>
</evidence>
<evidence type="ECO:0000313" key="15">
    <source>
        <dbReference type="Proteomes" id="UP001210538"/>
    </source>
</evidence>
<dbReference type="SUPFAM" id="SSF52172">
    <property type="entry name" value="CheY-like"/>
    <property type="match status" value="1"/>
</dbReference>
<protein>
    <recommendedName>
        <fullName evidence="8">DNA-binding dual transcriptional regulator OmpR</fullName>
    </recommendedName>
    <alternativeName>
        <fullName evidence="9">Transcriptional regulatory protein OmpR</fullName>
    </alternativeName>
</protein>
<dbReference type="EMBL" id="CP116347">
    <property type="protein sequence ID" value="WCE13594.1"/>
    <property type="molecule type" value="Genomic_DNA"/>
</dbReference>
<dbReference type="Pfam" id="PF00072">
    <property type="entry name" value="Response_reg"/>
    <property type="match status" value="1"/>
</dbReference>
<keyword evidence="6 11" id="KW-0238">DNA-binding</keyword>
<dbReference type="SUPFAM" id="SSF46894">
    <property type="entry name" value="C-terminal effector domain of the bipartite response regulators"/>
    <property type="match status" value="1"/>
</dbReference>
<evidence type="ECO:0000256" key="2">
    <source>
        <dbReference type="ARBA" id="ARBA00022490"/>
    </source>
</evidence>
<evidence type="ECO:0000313" key="14">
    <source>
        <dbReference type="EMBL" id="WCE13594.1"/>
    </source>
</evidence>
<evidence type="ECO:0000256" key="10">
    <source>
        <dbReference type="PROSITE-ProRule" id="PRU00169"/>
    </source>
</evidence>
<gene>
    <name evidence="14" type="ORF">PHA72_01470</name>
</gene>
<dbReference type="PROSITE" id="PS51755">
    <property type="entry name" value="OMPR_PHOB"/>
    <property type="match status" value="1"/>
</dbReference>
<evidence type="ECO:0000259" key="12">
    <source>
        <dbReference type="PROSITE" id="PS50110"/>
    </source>
</evidence>
<dbReference type="RefSeq" id="WP_025206379.1">
    <property type="nucleotide sequence ID" value="NZ_CABMNI010000012.1"/>
</dbReference>
<evidence type="ECO:0000256" key="6">
    <source>
        <dbReference type="ARBA" id="ARBA00023125"/>
    </source>
</evidence>
<dbReference type="Gene3D" id="6.10.250.690">
    <property type="match status" value="1"/>
</dbReference>
<dbReference type="InterPro" id="IPR001867">
    <property type="entry name" value="OmpR/PhoB-type_DNA-bd"/>
</dbReference>
<dbReference type="Gene3D" id="3.40.50.2300">
    <property type="match status" value="1"/>
</dbReference>
<keyword evidence="7" id="KW-0804">Transcription</keyword>
<dbReference type="Proteomes" id="UP001210538">
    <property type="component" value="Chromosome"/>
</dbReference>